<dbReference type="NCBIfam" id="TIGR00547">
    <property type="entry name" value="lolA"/>
    <property type="match status" value="1"/>
</dbReference>
<keyword evidence="11" id="KW-0449">Lipoprotein</keyword>
<evidence type="ECO:0000256" key="1">
    <source>
        <dbReference type="ARBA" id="ARBA00004418"/>
    </source>
</evidence>
<dbReference type="Proteomes" id="UP000219329">
    <property type="component" value="Unassembled WGS sequence"/>
</dbReference>
<evidence type="ECO:0000256" key="7">
    <source>
        <dbReference type="ARBA" id="ARBA00022764"/>
    </source>
</evidence>
<comment type="subunit">
    <text evidence="3 10">Monomer.</text>
</comment>
<gene>
    <name evidence="10 11" type="primary">lolA</name>
    <name evidence="11" type="ORF">CNF02_00350</name>
</gene>
<dbReference type="InterPro" id="IPR018323">
    <property type="entry name" value="OM_lipoprot_carrier_LolA_Pbac"/>
</dbReference>
<evidence type="ECO:0000256" key="2">
    <source>
        <dbReference type="ARBA" id="ARBA00007615"/>
    </source>
</evidence>
<comment type="similarity">
    <text evidence="2 10">Belongs to the LolA family.</text>
</comment>
<evidence type="ECO:0000256" key="8">
    <source>
        <dbReference type="ARBA" id="ARBA00022927"/>
    </source>
</evidence>
<comment type="function">
    <text evidence="10">Participates in the translocation of lipoproteins from the inner membrane to the outer membrane. Only forms a complex with a lipoprotein if the residue after the N-terminal Cys is not an aspartate (The Asp acts as a targeting signal to indicate that the lipoprotein should stay in the inner membrane).</text>
</comment>
<sequence length="215" mass="24338" precursor="true">MSRVAVSFFIVFNLSSVIAQNNAVDELDGLLKGIESLSAEVSQLIVESDGGILEESNIQMHLKKPDGFYWETVDPFPELIVTNGVLLWNYQPDLEQVVIENWDNSESELAAQLLNGRTENLTDEYTIELIADSDITEFELTPVALDSIYDQITISFIATNLDMIHLDNKNGEQTVWQFKNMQKNHPLADSLFEFEPPTDIEIINNVRKIQNTTTN</sequence>
<evidence type="ECO:0000256" key="3">
    <source>
        <dbReference type="ARBA" id="ARBA00011245"/>
    </source>
</evidence>
<keyword evidence="6 10" id="KW-0732">Signal</keyword>
<dbReference type="HAMAP" id="MF_00240">
    <property type="entry name" value="LolA"/>
    <property type="match status" value="1"/>
</dbReference>
<evidence type="ECO:0000256" key="10">
    <source>
        <dbReference type="HAMAP-Rule" id="MF_00240"/>
    </source>
</evidence>
<dbReference type="GO" id="GO:0042953">
    <property type="term" value="P:lipoprotein transport"/>
    <property type="evidence" value="ECO:0007669"/>
    <property type="project" value="InterPro"/>
</dbReference>
<evidence type="ECO:0000256" key="4">
    <source>
        <dbReference type="ARBA" id="ARBA00014035"/>
    </source>
</evidence>
<name>A0A2A5WFV9_9GAMM</name>
<keyword evidence="5 10" id="KW-0813">Transport</keyword>
<dbReference type="Gene3D" id="2.50.20.10">
    <property type="entry name" value="Lipoprotein localisation LolA/LolB/LppX"/>
    <property type="match status" value="1"/>
</dbReference>
<reference evidence="11 12" key="1">
    <citation type="submission" date="2017-08" db="EMBL/GenBank/DDBJ databases">
        <title>Fine stratification of microbial communities through a metagenomic profile of the photic zone.</title>
        <authorList>
            <person name="Haro-Moreno J.M."/>
            <person name="Lopez-Perez M."/>
            <person name="De La Torre J."/>
            <person name="Picazo A."/>
            <person name="Camacho A."/>
            <person name="Rodriguez-Valera F."/>
        </authorList>
    </citation>
    <scope>NUCLEOTIDE SEQUENCE [LARGE SCALE GENOMIC DNA]</scope>
    <source>
        <strain evidence="11">MED-G28</strain>
    </source>
</reference>
<dbReference type="GO" id="GO:0044874">
    <property type="term" value="P:lipoprotein localization to outer membrane"/>
    <property type="evidence" value="ECO:0007669"/>
    <property type="project" value="UniProtKB-UniRule"/>
</dbReference>
<dbReference type="EMBL" id="NTJZ01000001">
    <property type="protein sequence ID" value="PDH35213.1"/>
    <property type="molecule type" value="Genomic_DNA"/>
</dbReference>
<keyword evidence="9 10" id="KW-0143">Chaperone</keyword>
<comment type="subcellular location">
    <subcellularLocation>
        <location evidence="1 10">Periplasm</location>
    </subcellularLocation>
</comment>
<feature type="signal peptide" evidence="10">
    <location>
        <begin position="1"/>
        <end position="19"/>
    </location>
</feature>
<dbReference type="PANTHER" id="PTHR35869">
    <property type="entry name" value="OUTER-MEMBRANE LIPOPROTEIN CARRIER PROTEIN"/>
    <property type="match status" value="1"/>
</dbReference>
<accession>A0A2A5WFV9</accession>
<dbReference type="InterPro" id="IPR029046">
    <property type="entry name" value="LolA/LolB/LppX"/>
</dbReference>
<dbReference type="Pfam" id="PF03548">
    <property type="entry name" value="LolA"/>
    <property type="match status" value="1"/>
</dbReference>
<keyword evidence="7 10" id="KW-0574">Periplasm</keyword>
<evidence type="ECO:0000256" key="5">
    <source>
        <dbReference type="ARBA" id="ARBA00022448"/>
    </source>
</evidence>
<dbReference type="AlphaFoldDB" id="A0A2A5WFV9"/>
<keyword evidence="8 10" id="KW-0653">Protein transport</keyword>
<proteinExistence type="inferred from homology"/>
<organism evidence="11 12">
    <name type="scientific">OM182 bacterium MED-G28</name>
    <dbReference type="NCBI Taxonomy" id="1986256"/>
    <lineage>
        <taxon>Bacteria</taxon>
        <taxon>Pseudomonadati</taxon>
        <taxon>Pseudomonadota</taxon>
        <taxon>Gammaproteobacteria</taxon>
        <taxon>OMG group</taxon>
        <taxon>OM182 clade</taxon>
    </lineage>
</organism>
<dbReference type="CDD" id="cd16325">
    <property type="entry name" value="LolA"/>
    <property type="match status" value="1"/>
</dbReference>
<evidence type="ECO:0000313" key="11">
    <source>
        <dbReference type="EMBL" id="PDH35213.1"/>
    </source>
</evidence>
<protein>
    <recommendedName>
        <fullName evidence="4 10">Outer-membrane lipoprotein carrier protein</fullName>
    </recommendedName>
</protein>
<dbReference type="SUPFAM" id="SSF89392">
    <property type="entry name" value="Prokaryotic lipoproteins and lipoprotein localization factors"/>
    <property type="match status" value="1"/>
</dbReference>
<evidence type="ECO:0000256" key="9">
    <source>
        <dbReference type="ARBA" id="ARBA00023186"/>
    </source>
</evidence>
<feature type="chain" id="PRO_5013413529" description="Outer-membrane lipoprotein carrier protein" evidence="10">
    <location>
        <begin position="20"/>
        <end position="215"/>
    </location>
</feature>
<comment type="caution">
    <text evidence="11">The sequence shown here is derived from an EMBL/GenBank/DDBJ whole genome shotgun (WGS) entry which is preliminary data.</text>
</comment>
<dbReference type="InterPro" id="IPR004564">
    <property type="entry name" value="OM_lipoprot_carrier_LolA-like"/>
</dbReference>
<evidence type="ECO:0000256" key="6">
    <source>
        <dbReference type="ARBA" id="ARBA00022729"/>
    </source>
</evidence>
<evidence type="ECO:0000313" key="12">
    <source>
        <dbReference type="Proteomes" id="UP000219329"/>
    </source>
</evidence>
<dbReference type="GO" id="GO:0030288">
    <property type="term" value="C:outer membrane-bounded periplasmic space"/>
    <property type="evidence" value="ECO:0007669"/>
    <property type="project" value="TreeGrafter"/>
</dbReference>
<dbReference type="PANTHER" id="PTHR35869:SF1">
    <property type="entry name" value="OUTER-MEMBRANE LIPOPROTEIN CARRIER PROTEIN"/>
    <property type="match status" value="1"/>
</dbReference>